<name>A0AAT9GST1_9CREN</name>
<reference evidence="1" key="1">
    <citation type="submission" date="2024-03" db="EMBL/GenBank/DDBJ databases">
        <title>Complete genome sequence of Sulfurisphaera javensis strain KD-1.</title>
        <authorList>
            <person name="Sakai H."/>
            <person name="Nur N."/>
            <person name="Suwanto A."/>
            <person name="Kurosawa N."/>
        </authorList>
    </citation>
    <scope>NUCLEOTIDE SEQUENCE</scope>
    <source>
        <strain evidence="1">KD-1</strain>
    </source>
</reference>
<protein>
    <submittedName>
        <fullName evidence="1">Uncharacterized protein</fullName>
    </submittedName>
</protein>
<sequence length="189" mass="21612">MLSLTLTVNKLTALSYVSNVKVLENFNIKVLNEYEVEINGKKYDIKRTIGLNDVNYSFERSSFLGRRIKILKFSLLQRKDGVTISIDGDKILLDSFNEKKFVNDLMLLDTEKLLSSKTLMTMKVKKEEITDVINMALSKSNNTTLLLWLSSDNKYVRMKIKNGELIEKVGEFTSLGENVDVFIKQLAVT</sequence>
<accession>A0AAT9GST1</accession>
<dbReference type="KEGG" id="sjv:SJAV_17140"/>
<proteinExistence type="predicted"/>
<dbReference type="RefSeq" id="WP_369609335.1">
    <property type="nucleotide sequence ID" value="NZ_AP031322.1"/>
</dbReference>
<dbReference type="EMBL" id="AP031322">
    <property type="protein sequence ID" value="BFH73770.1"/>
    <property type="molecule type" value="Genomic_DNA"/>
</dbReference>
<gene>
    <name evidence="1" type="ORF">SJAV_17140</name>
</gene>
<evidence type="ECO:0000313" key="1">
    <source>
        <dbReference type="EMBL" id="BFH73770.1"/>
    </source>
</evidence>
<dbReference type="GeneID" id="92354667"/>
<organism evidence="1">
    <name type="scientific">Sulfurisphaera javensis</name>
    <dbReference type="NCBI Taxonomy" id="2049879"/>
    <lineage>
        <taxon>Archaea</taxon>
        <taxon>Thermoproteota</taxon>
        <taxon>Thermoprotei</taxon>
        <taxon>Sulfolobales</taxon>
        <taxon>Sulfolobaceae</taxon>
        <taxon>Sulfurisphaera</taxon>
    </lineage>
</organism>
<dbReference type="AlphaFoldDB" id="A0AAT9GST1"/>